<dbReference type="AlphaFoldDB" id="A0A6I2UFS0"/>
<name>A0A6I2UFS0_9FIRM</name>
<evidence type="ECO:0000313" key="1">
    <source>
        <dbReference type="EMBL" id="MSU08450.1"/>
    </source>
</evidence>
<dbReference type="RefSeq" id="WP_154406616.1">
    <property type="nucleotide sequence ID" value="NZ_JAQXJM010000166.1"/>
</dbReference>
<accession>A0A6I2UFS0</accession>
<gene>
    <name evidence="1" type="ORF">FYJ84_05555</name>
</gene>
<proteinExistence type="predicted"/>
<dbReference type="InterPro" id="IPR024523">
    <property type="entry name" value="DUF3793"/>
</dbReference>
<comment type="caution">
    <text evidence="1">The sequence shown here is derived from an EMBL/GenBank/DDBJ whole genome shotgun (WGS) entry which is preliminary data.</text>
</comment>
<dbReference type="Proteomes" id="UP000433181">
    <property type="component" value="Unassembled WGS sequence"/>
</dbReference>
<evidence type="ECO:0000313" key="2">
    <source>
        <dbReference type="Proteomes" id="UP000433181"/>
    </source>
</evidence>
<dbReference type="GeneID" id="96778376"/>
<dbReference type="Pfam" id="PF12672">
    <property type="entry name" value="DUF3793"/>
    <property type="match status" value="1"/>
</dbReference>
<sequence length="216" mass="23861">MDRKQFDQLLALHCAPTLAGLKAASMVALPGRSLAELQGFFDLYEKCFECKGLKVLELRRQRAHVLLLIYRPVVLQRLLRRSKAQVLLAECGYPSGGSLDELLQHLKERMQTSGAGGRCTITEDCAGADAGSGGRGTGAGERFPHEIGLFLGYPPHDVEGFIRYGGQNFRQCGFWKVYDNEKAVMHLFHCYAACIRKIYDSLQEGASLQSMICSAA</sequence>
<organism evidence="1 2">
    <name type="scientific">Anaerovibrio slackiae</name>
    <dbReference type="NCBI Taxonomy" id="2652309"/>
    <lineage>
        <taxon>Bacteria</taxon>
        <taxon>Bacillati</taxon>
        <taxon>Bacillota</taxon>
        <taxon>Negativicutes</taxon>
        <taxon>Selenomonadales</taxon>
        <taxon>Selenomonadaceae</taxon>
        <taxon>Anaerovibrio</taxon>
    </lineage>
</organism>
<dbReference type="EMBL" id="VUNR01000008">
    <property type="protein sequence ID" value="MSU08450.1"/>
    <property type="molecule type" value="Genomic_DNA"/>
</dbReference>
<reference evidence="1 2" key="1">
    <citation type="submission" date="2019-08" db="EMBL/GenBank/DDBJ databases">
        <title>In-depth cultivation of the pig gut microbiome towards novel bacterial diversity and tailored functional studies.</title>
        <authorList>
            <person name="Wylensek D."/>
            <person name="Hitch T.C.A."/>
            <person name="Clavel T."/>
        </authorList>
    </citation>
    <scope>NUCLEOTIDE SEQUENCE [LARGE SCALE GENOMIC DNA]</scope>
    <source>
        <strain evidence="1 2">WCA-693-APC-5D-A</strain>
    </source>
</reference>
<protein>
    <submittedName>
        <fullName evidence="1">DUF3793 family protein</fullName>
    </submittedName>
</protein>
<keyword evidence="2" id="KW-1185">Reference proteome</keyword>